<dbReference type="EMBL" id="CM029049">
    <property type="protein sequence ID" value="KAG2573013.1"/>
    <property type="molecule type" value="Genomic_DNA"/>
</dbReference>
<feature type="compositionally biased region" description="Basic and acidic residues" evidence="1">
    <location>
        <begin position="90"/>
        <end position="99"/>
    </location>
</feature>
<protein>
    <submittedName>
        <fullName evidence="2">Uncharacterized protein</fullName>
    </submittedName>
</protein>
<feature type="compositionally biased region" description="Low complexity" evidence="1">
    <location>
        <begin position="32"/>
        <end position="43"/>
    </location>
</feature>
<organism evidence="2 3">
    <name type="scientific">Panicum virgatum</name>
    <name type="common">Blackwell switchgrass</name>
    <dbReference type="NCBI Taxonomy" id="38727"/>
    <lineage>
        <taxon>Eukaryota</taxon>
        <taxon>Viridiplantae</taxon>
        <taxon>Streptophyta</taxon>
        <taxon>Embryophyta</taxon>
        <taxon>Tracheophyta</taxon>
        <taxon>Spermatophyta</taxon>
        <taxon>Magnoliopsida</taxon>
        <taxon>Liliopsida</taxon>
        <taxon>Poales</taxon>
        <taxon>Poaceae</taxon>
        <taxon>PACMAD clade</taxon>
        <taxon>Panicoideae</taxon>
        <taxon>Panicodae</taxon>
        <taxon>Paniceae</taxon>
        <taxon>Panicinae</taxon>
        <taxon>Panicum</taxon>
        <taxon>Panicum sect. Hiantes</taxon>
    </lineage>
</organism>
<proteinExistence type="predicted"/>
<feature type="region of interest" description="Disordered" evidence="1">
    <location>
        <begin position="1"/>
        <end position="99"/>
    </location>
</feature>
<evidence type="ECO:0000256" key="1">
    <source>
        <dbReference type="SAM" id="MobiDB-lite"/>
    </source>
</evidence>
<name>A0A8T0QH12_PANVG</name>
<evidence type="ECO:0000313" key="3">
    <source>
        <dbReference type="Proteomes" id="UP000823388"/>
    </source>
</evidence>
<accession>A0A8T0QH12</accession>
<dbReference type="Proteomes" id="UP000823388">
    <property type="component" value="Chromosome 7K"/>
</dbReference>
<comment type="caution">
    <text evidence="2">The sequence shown here is derived from an EMBL/GenBank/DDBJ whole genome shotgun (WGS) entry which is preliminary data.</text>
</comment>
<feature type="compositionally biased region" description="Basic residues" evidence="1">
    <location>
        <begin position="55"/>
        <end position="67"/>
    </location>
</feature>
<sequence length="99" mass="10714">MYIGCSPTTIAIGEANHPAAARPARRRHGRSPGRSGSLGRSPLAGPPLTVPRTARPARRPRPARRTARAPWQAGDAAPAHAGPRPRPRTRKPELWKGRR</sequence>
<dbReference type="AlphaFoldDB" id="A0A8T0QH12"/>
<evidence type="ECO:0000313" key="2">
    <source>
        <dbReference type="EMBL" id="KAG2573013.1"/>
    </source>
</evidence>
<keyword evidence="3" id="KW-1185">Reference proteome</keyword>
<feature type="compositionally biased region" description="Low complexity" evidence="1">
    <location>
        <begin position="68"/>
        <end position="82"/>
    </location>
</feature>
<gene>
    <name evidence="2" type="ORF">PVAP13_7KG219255</name>
</gene>
<reference evidence="2" key="1">
    <citation type="submission" date="2020-05" db="EMBL/GenBank/DDBJ databases">
        <title>WGS assembly of Panicum virgatum.</title>
        <authorList>
            <person name="Lovell J.T."/>
            <person name="Jenkins J."/>
            <person name="Shu S."/>
            <person name="Juenger T.E."/>
            <person name="Schmutz J."/>
        </authorList>
    </citation>
    <scope>NUCLEOTIDE SEQUENCE</scope>
    <source>
        <strain evidence="2">AP13</strain>
    </source>
</reference>